<keyword evidence="7 11" id="KW-0812">Transmembrane</keyword>
<keyword evidence="14" id="KW-1185">Reference proteome</keyword>
<keyword evidence="8 11" id="KW-1133">Transmembrane helix</keyword>
<dbReference type="NCBIfam" id="TIGR01710">
    <property type="entry name" value="typeII_sec_gspG"/>
    <property type="match status" value="1"/>
</dbReference>
<proteinExistence type="inferred from homology"/>
<sequence length="167" mass="18108">MTQTHRTAGQSRSLAMFNPLDGAMPLRAPRARACTDRGFTLLELLVVIVIIGLLAAYVGPRYFSQVGKSERGAAKAQIEGLGKALDAYRLDTGRYPTTEQGLNALMVQPPDEAKWTGPYLQKAVPLDPWGRPYVYRSPGQSDDFDLSSMGKDGQVGGDGDAADISYR</sequence>
<gene>
    <name evidence="13" type="ORF">J2W49_004722</name>
</gene>
<comment type="subcellular location">
    <subcellularLocation>
        <location evidence="1">Cell inner membrane</location>
        <topology evidence="1">Single-pass membrane protein</topology>
    </subcellularLocation>
</comment>
<evidence type="ECO:0000256" key="2">
    <source>
        <dbReference type="ARBA" id="ARBA00009984"/>
    </source>
</evidence>
<evidence type="ECO:0000256" key="8">
    <source>
        <dbReference type="ARBA" id="ARBA00022989"/>
    </source>
</evidence>
<name>A0ABU1WU96_9BURK</name>
<dbReference type="InterPro" id="IPR045584">
    <property type="entry name" value="Pilin-like"/>
</dbReference>
<keyword evidence="4" id="KW-1003">Cell membrane</keyword>
<comment type="caution">
    <text evidence="13">The sequence shown here is derived from an EMBL/GenBank/DDBJ whole genome shotgun (WGS) entry which is preliminary data.</text>
</comment>
<organism evidence="13 14">
    <name type="scientific">Hydrogenophaga palleronii</name>
    <dbReference type="NCBI Taxonomy" id="65655"/>
    <lineage>
        <taxon>Bacteria</taxon>
        <taxon>Pseudomonadati</taxon>
        <taxon>Pseudomonadota</taxon>
        <taxon>Betaproteobacteria</taxon>
        <taxon>Burkholderiales</taxon>
        <taxon>Comamonadaceae</taxon>
        <taxon>Hydrogenophaga</taxon>
    </lineage>
</organism>
<protein>
    <recommendedName>
        <fullName evidence="3">Type II secretion system core protein G</fullName>
    </recommendedName>
</protein>
<dbReference type="InterPro" id="IPR000983">
    <property type="entry name" value="Bac_GSPG_pilin"/>
</dbReference>
<dbReference type="Proteomes" id="UP001265700">
    <property type="component" value="Unassembled WGS sequence"/>
</dbReference>
<evidence type="ECO:0000256" key="7">
    <source>
        <dbReference type="ARBA" id="ARBA00022692"/>
    </source>
</evidence>
<dbReference type="PANTHER" id="PTHR30093:SF45">
    <property type="entry name" value="TYPE II SECRETION SYSTEM CORE PROTEIN G"/>
    <property type="match status" value="1"/>
</dbReference>
<feature type="domain" description="Type II secretion system protein GspG C-terminal" evidence="12">
    <location>
        <begin position="62"/>
        <end position="165"/>
    </location>
</feature>
<keyword evidence="5" id="KW-0488">Methylation</keyword>
<keyword evidence="9 11" id="KW-0472">Membrane</keyword>
<dbReference type="InterPro" id="IPR013545">
    <property type="entry name" value="T2SS_protein-GspG_C"/>
</dbReference>
<reference evidence="13 14" key="1">
    <citation type="submission" date="2023-07" db="EMBL/GenBank/DDBJ databases">
        <title>Sorghum-associated microbial communities from plants grown in Nebraska, USA.</title>
        <authorList>
            <person name="Schachtman D."/>
        </authorList>
    </citation>
    <scope>NUCLEOTIDE SEQUENCE [LARGE SCALE GENOMIC DNA]</scope>
    <source>
        <strain evidence="13 14">4249</strain>
    </source>
</reference>
<evidence type="ECO:0000256" key="5">
    <source>
        <dbReference type="ARBA" id="ARBA00022481"/>
    </source>
</evidence>
<feature type="transmembrane region" description="Helical" evidence="11">
    <location>
        <begin position="39"/>
        <end position="59"/>
    </location>
</feature>
<evidence type="ECO:0000256" key="1">
    <source>
        <dbReference type="ARBA" id="ARBA00004377"/>
    </source>
</evidence>
<dbReference type="Pfam" id="PF07963">
    <property type="entry name" value="N_methyl"/>
    <property type="match status" value="1"/>
</dbReference>
<dbReference type="PANTHER" id="PTHR30093">
    <property type="entry name" value="GENERAL SECRETION PATHWAY PROTEIN G"/>
    <property type="match status" value="1"/>
</dbReference>
<evidence type="ECO:0000256" key="6">
    <source>
        <dbReference type="ARBA" id="ARBA00022519"/>
    </source>
</evidence>
<keyword evidence="6" id="KW-0997">Cell inner membrane</keyword>
<comment type="similarity">
    <text evidence="2">Belongs to the GSP G family.</text>
</comment>
<evidence type="ECO:0000256" key="4">
    <source>
        <dbReference type="ARBA" id="ARBA00022475"/>
    </source>
</evidence>
<dbReference type="InterPro" id="IPR012902">
    <property type="entry name" value="N_methyl_site"/>
</dbReference>
<evidence type="ECO:0000313" key="13">
    <source>
        <dbReference type="EMBL" id="MDR7152744.1"/>
    </source>
</evidence>
<evidence type="ECO:0000313" key="14">
    <source>
        <dbReference type="Proteomes" id="UP001265700"/>
    </source>
</evidence>
<dbReference type="NCBIfam" id="TIGR02532">
    <property type="entry name" value="IV_pilin_GFxxxE"/>
    <property type="match status" value="1"/>
</dbReference>
<dbReference type="PRINTS" id="PR00813">
    <property type="entry name" value="BCTERIALGSPG"/>
</dbReference>
<evidence type="ECO:0000256" key="9">
    <source>
        <dbReference type="ARBA" id="ARBA00023136"/>
    </source>
</evidence>
<dbReference type="SUPFAM" id="SSF54523">
    <property type="entry name" value="Pili subunits"/>
    <property type="match status" value="1"/>
</dbReference>
<feature type="region of interest" description="Disordered" evidence="10">
    <location>
        <begin position="139"/>
        <end position="167"/>
    </location>
</feature>
<dbReference type="Pfam" id="PF08334">
    <property type="entry name" value="T2SSG"/>
    <property type="match status" value="1"/>
</dbReference>
<evidence type="ECO:0000256" key="11">
    <source>
        <dbReference type="SAM" id="Phobius"/>
    </source>
</evidence>
<dbReference type="InterPro" id="IPR010054">
    <property type="entry name" value="Type2_sec_GspG"/>
</dbReference>
<dbReference type="EMBL" id="JAVDWU010000013">
    <property type="protein sequence ID" value="MDR7152744.1"/>
    <property type="molecule type" value="Genomic_DNA"/>
</dbReference>
<evidence type="ECO:0000256" key="3">
    <source>
        <dbReference type="ARBA" id="ARBA00020042"/>
    </source>
</evidence>
<evidence type="ECO:0000259" key="12">
    <source>
        <dbReference type="Pfam" id="PF08334"/>
    </source>
</evidence>
<accession>A0ABU1WU96</accession>
<evidence type="ECO:0000256" key="10">
    <source>
        <dbReference type="SAM" id="MobiDB-lite"/>
    </source>
</evidence>
<dbReference type="Gene3D" id="3.30.700.10">
    <property type="entry name" value="Glycoprotein, Type 4 Pilin"/>
    <property type="match status" value="1"/>
</dbReference>